<dbReference type="Proteomes" id="UP000626220">
    <property type="component" value="Unassembled WGS sequence"/>
</dbReference>
<evidence type="ECO:0000256" key="1">
    <source>
        <dbReference type="ARBA" id="ARBA00010211"/>
    </source>
</evidence>
<protein>
    <submittedName>
        <fullName evidence="4">Ureidoglycolate lyase</fullName>
    </submittedName>
</protein>
<keyword evidence="4" id="KW-0456">Lyase</keyword>
<dbReference type="FunFam" id="3.90.850.10:FF:000002">
    <property type="entry name" value="2-hydroxyhepta-2,4-diene-1,7-dioate isomerase"/>
    <property type="match status" value="1"/>
</dbReference>
<dbReference type="SUPFAM" id="SSF56529">
    <property type="entry name" value="FAH"/>
    <property type="match status" value="1"/>
</dbReference>
<name>A0A8J3M496_9RHOB</name>
<dbReference type="PANTHER" id="PTHR42796">
    <property type="entry name" value="FUMARYLACETOACETATE HYDROLASE DOMAIN-CONTAINING PROTEIN 2A-RELATED"/>
    <property type="match status" value="1"/>
</dbReference>
<dbReference type="GO" id="GO:0016829">
    <property type="term" value="F:lyase activity"/>
    <property type="evidence" value="ECO:0007669"/>
    <property type="project" value="UniProtKB-KW"/>
</dbReference>
<dbReference type="GO" id="GO:0046872">
    <property type="term" value="F:metal ion binding"/>
    <property type="evidence" value="ECO:0007669"/>
    <property type="project" value="UniProtKB-KW"/>
</dbReference>
<dbReference type="EMBL" id="BNCJ01000001">
    <property type="protein sequence ID" value="GHF34031.1"/>
    <property type="molecule type" value="Genomic_DNA"/>
</dbReference>
<keyword evidence="5" id="KW-1185">Reference proteome</keyword>
<evidence type="ECO:0000313" key="5">
    <source>
        <dbReference type="Proteomes" id="UP000626220"/>
    </source>
</evidence>
<reference evidence="4" key="1">
    <citation type="journal article" date="2014" name="Int. J. Syst. Evol. Microbiol.">
        <title>Complete genome sequence of Corynebacterium casei LMG S-19264T (=DSM 44701T), isolated from a smear-ripened cheese.</title>
        <authorList>
            <consortium name="US DOE Joint Genome Institute (JGI-PGF)"/>
            <person name="Walter F."/>
            <person name="Albersmeier A."/>
            <person name="Kalinowski J."/>
            <person name="Ruckert C."/>
        </authorList>
    </citation>
    <scope>NUCLEOTIDE SEQUENCE</scope>
    <source>
        <strain evidence="4">KCTC 42650</strain>
    </source>
</reference>
<dbReference type="InterPro" id="IPR051121">
    <property type="entry name" value="FAH"/>
</dbReference>
<evidence type="ECO:0000313" key="4">
    <source>
        <dbReference type="EMBL" id="GHF34031.1"/>
    </source>
</evidence>
<accession>A0A8J3M496</accession>
<comment type="similarity">
    <text evidence="1">Belongs to the FAH family.</text>
</comment>
<organism evidence="4 5">
    <name type="scientific">Seohaeicola zhoushanensis</name>
    <dbReference type="NCBI Taxonomy" id="1569283"/>
    <lineage>
        <taxon>Bacteria</taxon>
        <taxon>Pseudomonadati</taxon>
        <taxon>Pseudomonadota</taxon>
        <taxon>Alphaproteobacteria</taxon>
        <taxon>Rhodobacterales</taxon>
        <taxon>Roseobacteraceae</taxon>
        <taxon>Seohaeicola</taxon>
    </lineage>
</organism>
<comment type="caution">
    <text evidence="4">The sequence shown here is derived from an EMBL/GenBank/DDBJ whole genome shotgun (WGS) entry which is preliminary data.</text>
</comment>
<dbReference type="InterPro" id="IPR036663">
    <property type="entry name" value="Fumarylacetoacetase_C_sf"/>
</dbReference>
<gene>
    <name evidence="4" type="ORF">GCM10017056_01860</name>
</gene>
<dbReference type="GO" id="GO:0016853">
    <property type="term" value="F:isomerase activity"/>
    <property type="evidence" value="ECO:0007669"/>
    <property type="project" value="UniProtKB-ARBA"/>
</dbReference>
<dbReference type="Pfam" id="PF01557">
    <property type="entry name" value="FAA_hydrolase"/>
    <property type="match status" value="1"/>
</dbReference>
<dbReference type="AlphaFoldDB" id="A0A8J3M496"/>
<feature type="domain" description="Fumarylacetoacetase-like C-terminal" evidence="3">
    <location>
        <begin position="72"/>
        <end position="278"/>
    </location>
</feature>
<dbReference type="Gene3D" id="3.90.850.10">
    <property type="entry name" value="Fumarylacetoacetase-like, C-terminal domain"/>
    <property type="match status" value="1"/>
</dbReference>
<sequence>MKLVRYGEPGQEKPGLIDSAGTLRDLSAHVGDITGAVLSDAALERLRALDPASLPAVQGNPRFGPCVGQIGKMCCIGLNYSDHAAETGAQIPEHPILFMKATSAIVGPNDTVVMPRGSKATDWEIELGVVIGKTAKYVSEADALDHVAGYCIVNDVSERDFQNKLTGQWTKGKSCDTFGPTGPWLVTRDEVADPQNLAMALDVNGQRRQTGNTSTMIFNVRQIIAHLSSLFTLHPGDVIATGTPPGVGLGMKPQPVFLKAGDVMELTIEGLGQQRQTVKADD</sequence>
<dbReference type="RefSeq" id="WP_189678152.1">
    <property type="nucleotide sequence ID" value="NZ_BNCJ01000001.1"/>
</dbReference>
<dbReference type="InterPro" id="IPR011234">
    <property type="entry name" value="Fumarylacetoacetase-like_C"/>
</dbReference>
<reference evidence="4" key="2">
    <citation type="submission" date="2020-09" db="EMBL/GenBank/DDBJ databases">
        <authorList>
            <person name="Sun Q."/>
            <person name="Kim S."/>
        </authorList>
    </citation>
    <scope>NUCLEOTIDE SEQUENCE</scope>
    <source>
        <strain evidence="4">KCTC 42650</strain>
    </source>
</reference>
<evidence type="ECO:0000256" key="2">
    <source>
        <dbReference type="ARBA" id="ARBA00022723"/>
    </source>
</evidence>
<dbReference type="GO" id="GO:0019752">
    <property type="term" value="P:carboxylic acid metabolic process"/>
    <property type="evidence" value="ECO:0007669"/>
    <property type="project" value="UniProtKB-ARBA"/>
</dbReference>
<proteinExistence type="inferred from homology"/>
<keyword evidence="2" id="KW-0479">Metal-binding</keyword>
<dbReference type="PANTHER" id="PTHR42796:SF4">
    <property type="entry name" value="FUMARYLACETOACETATE HYDROLASE DOMAIN-CONTAINING PROTEIN 2A"/>
    <property type="match status" value="1"/>
</dbReference>
<evidence type="ECO:0000259" key="3">
    <source>
        <dbReference type="Pfam" id="PF01557"/>
    </source>
</evidence>